<organism evidence="3 4">
    <name type="scientific">Sphingomonas paucimobilis NBRC 13935</name>
    <dbReference type="NCBI Taxonomy" id="1219050"/>
    <lineage>
        <taxon>Bacteria</taxon>
        <taxon>Pseudomonadati</taxon>
        <taxon>Pseudomonadota</taxon>
        <taxon>Alphaproteobacteria</taxon>
        <taxon>Sphingomonadales</taxon>
        <taxon>Sphingomonadaceae</taxon>
        <taxon>Sphingomonas</taxon>
    </lineage>
</organism>
<reference evidence="3 4" key="1">
    <citation type="submission" date="2014-08" db="EMBL/GenBank/DDBJ databases">
        <title>Whole genome shotgun sequence of Sphingomonas paucimobilis NBRC 13935.</title>
        <authorList>
            <person name="Hosoyama A."/>
            <person name="Hashimoto M."/>
            <person name="Hosoyama Y."/>
            <person name="Noguchi M."/>
            <person name="Uohara A."/>
            <person name="Ohji S."/>
            <person name="Katano-Makiyama Y."/>
            <person name="Ichikawa N."/>
            <person name="Kimura A."/>
            <person name="Yamazoe A."/>
            <person name="Fujita N."/>
        </authorList>
    </citation>
    <scope>NUCLEOTIDE SEQUENCE [LARGE SCALE GENOMIC DNA]</scope>
    <source>
        <strain evidence="3 4">NBRC 13935</strain>
    </source>
</reference>
<sequence length="192" mass="20102">MQADTALVIIDMQMVMQERIDAGRPHVNPNAPAAVEALAKAFRQAGRPVIHIRHAEADPASPLYPDASGYPPMACAQALPGEALFVKRSSSAFATTPLAAHLRDQGLSHLYVVDAVAGFCVNSTVRSAADLGFVVTVVRDAVIGFDLPSAALDAQTVFDVTMGLLEADFATLRDSAALLQILPVAASGLVDP</sequence>
<dbReference type="EMBL" id="BBJS01000007">
    <property type="protein sequence ID" value="GAN12268.1"/>
    <property type="molecule type" value="Genomic_DNA"/>
</dbReference>
<dbReference type="PANTHER" id="PTHR43540">
    <property type="entry name" value="PEROXYUREIDOACRYLATE/UREIDOACRYLATE AMIDOHYDROLASE-RELATED"/>
    <property type="match status" value="1"/>
</dbReference>
<comment type="caution">
    <text evidence="3">The sequence shown here is derived from an EMBL/GenBank/DDBJ whole genome shotgun (WGS) entry which is preliminary data.</text>
</comment>
<dbReference type="RefSeq" id="WP_007405487.1">
    <property type="nucleotide sequence ID" value="NZ_BBJS01000007.1"/>
</dbReference>
<gene>
    <name evidence="3" type="ORF">SP6_07_00540</name>
</gene>
<evidence type="ECO:0000256" key="1">
    <source>
        <dbReference type="ARBA" id="ARBA00022801"/>
    </source>
</evidence>
<evidence type="ECO:0000313" key="4">
    <source>
        <dbReference type="Proteomes" id="UP000032025"/>
    </source>
</evidence>
<dbReference type="PANTHER" id="PTHR43540:SF1">
    <property type="entry name" value="ISOCHORISMATASE HYDROLASE"/>
    <property type="match status" value="1"/>
</dbReference>
<dbReference type="SUPFAM" id="SSF52499">
    <property type="entry name" value="Isochorismatase-like hydrolases"/>
    <property type="match status" value="1"/>
</dbReference>
<dbReference type="GeneID" id="78526558"/>
<dbReference type="InterPro" id="IPR000868">
    <property type="entry name" value="Isochorismatase-like_dom"/>
</dbReference>
<keyword evidence="4" id="KW-1185">Reference proteome</keyword>
<dbReference type="InterPro" id="IPR036380">
    <property type="entry name" value="Isochorismatase-like_sf"/>
</dbReference>
<dbReference type="Gene3D" id="3.40.50.850">
    <property type="entry name" value="Isochorismatase-like"/>
    <property type="match status" value="1"/>
</dbReference>
<accession>A0A0C9NBZ5</accession>
<name>A0A0C9NBZ5_SPHPI</name>
<keyword evidence="1" id="KW-0378">Hydrolase</keyword>
<dbReference type="Proteomes" id="UP000032025">
    <property type="component" value="Unassembled WGS sequence"/>
</dbReference>
<dbReference type="AlphaFoldDB" id="A0A0C9NBZ5"/>
<dbReference type="GO" id="GO:0016787">
    <property type="term" value="F:hydrolase activity"/>
    <property type="evidence" value="ECO:0007669"/>
    <property type="project" value="UniProtKB-KW"/>
</dbReference>
<evidence type="ECO:0000313" key="3">
    <source>
        <dbReference type="EMBL" id="GAN12268.1"/>
    </source>
</evidence>
<protein>
    <submittedName>
        <fullName evidence="3">DNA, contig: SP607</fullName>
    </submittedName>
</protein>
<feature type="domain" description="Isochorismatase-like" evidence="2">
    <location>
        <begin position="5"/>
        <end position="147"/>
    </location>
</feature>
<proteinExistence type="predicted"/>
<dbReference type="Pfam" id="PF00857">
    <property type="entry name" value="Isochorismatase"/>
    <property type="match status" value="1"/>
</dbReference>
<evidence type="ECO:0000259" key="2">
    <source>
        <dbReference type="Pfam" id="PF00857"/>
    </source>
</evidence>
<dbReference type="InterPro" id="IPR050272">
    <property type="entry name" value="Isochorismatase-like_hydrls"/>
</dbReference>